<evidence type="ECO:0000256" key="3">
    <source>
        <dbReference type="ARBA" id="ARBA00023163"/>
    </source>
</evidence>
<feature type="domain" description="Transcription factor IIIC subunit 5 HTH" evidence="6">
    <location>
        <begin position="261"/>
        <end position="409"/>
    </location>
</feature>
<dbReference type="PANTHER" id="PTHR13230">
    <property type="entry name" value="GENERAL TRANSCRIPTION FACTOR IIIC, POLYPEPTIDE 5"/>
    <property type="match status" value="1"/>
</dbReference>
<feature type="domain" description="Transcription factor IIIC subunit Tfc1/Sfc1 triple barrel" evidence="7">
    <location>
        <begin position="155"/>
        <end position="211"/>
    </location>
</feature>
<evidence type="ECO:0000259" key="7">
    <source>
        <dbReference type="Pfam" id="PF17682"/>
    </source>
</evidence>
<dbReference type="InterPro" id="IPR042536">
    <property type="entry name" value="TFIIIC_tauA_Sfc1"/>
</dbReference>
<reference evidence="8 9" key="1">
    <citation type="submission" date="2019-02" db="EMBL/GenBank/DDBJ databases">
        <title>Genome sequencing of the rare red list fungi Antrodiella citrinella (Flaviporus citrinellus).</title>
        <authorList>
            <person name="Buettner E."/>
            <person name="Kellner H."/>
        </authorList>
    </citation>
    <scope>NUCLEOTIDE SEQUENCE [LARGE SCALE GENOMIC DNA]</scope>
    <source>
        <strain evidence="8 9">DSM 108506</strain>
    </source>
</reference>
<gene>
    <name evidence="8" type="ORF">EUX98_g447</name>
</gene>
<keyword evidence="2" id="KW-0238">DNA-binding</keyword>
<evidence type="ECO:0000259" key="6">
    <source>
        <dbReference type="Pfam" id="PF09734"/>
    </source>
</evidence>
<dbReference type="Pfam" id="PF09734">
    <property type="entry name" value="Tau95"/>
    <property type="match status" value="1"/>
</dbReference>
<evidence type="ECO:0000256" key="5">
    <source>
        <dbReference type="SAM" id="MobiDB-lite"/>
    </source>
</evidence>
<dbReference type="EMBL" id="SGPM01000003">
    <property type="protein sequence ID" value="THH33805.1"/>
    <property type="molecule type" value="Genomic_DNA"/>
</dbReference>
<dbReference type="InterPro" id="IPR040454">
    <property type="entry name" value="TF_IIIC_Tfc1/Sfc1"/>
</dbReference>
<dbReference type="GO" id="GO:0001003">
    <property type="term" value="F:RNA polymerase III type 2 promoter sequence-specific DNA binding"/>
    <property type="evidence" value="ECO:0007669"/>
    <property type="project" value="TreeGrafter"/>
</dbReference>
<evidence type="ECO:0000256" key="2">
    <source>
        <dbReference type="ARBA" id="ARBA00023125"/>
    </source>
</evidence>
<dbReference type="Proteomes" id="UP000308730">
    <property type="component" value="Unassembled WGS sequence"/>
</dbReference>
<evidence type="ECO:0000313" key="8">
    <source>
        <dbReference type="EMBL" id="THH33805.1"/>
    </source>
</evidence>
<comment type="caution">
    <text evidence="8">The sequence shown here is derived from an EMBL/GenBank/DDBJ whole genome shotgun (WGS) entry which is preliminary data.</text>
</comment>
<dbReference type="AlphaFoldDB" id="A0A4S4N5R9"/>
<dbReference type="GO" id="GO:0001002">
    <property type="term" value="F:RNA polymerase III type 1 promoter sequence-specific DNA binding"/>
    <property type="evidence" value="ECO:0007669"/>
    <property type="project" value="TreeGrafter"/>
</dbReference>
<name>A0A4S4N5R9_9APHY</name>
<dbReference type="OrthoDB" id="5598268at2759"/>
<dbReference type="GO" id="GO:0000127">
    <property type="term" value="C:transcription factor TFIIIC complex"/>
    <property type="evidence" value="ECO:0007669"/>
    <property type="project" value="InterPro"/>
</dbReference>
<keyword evidence="4" id="KW-0539">Nucleus</keyword>
<dbReference type="Gene3D" id="3.30.200.160">
    <property type="entry name" value="TFIIIC, subcomplex tauA, subunit Sfc1, barrel domain"/>
    <property type="match status" value="1"/>
</dbReference>
<dbReference type="GO" id="GO:0006384">
    <property type="term" value="P:transcription initiation at RNA polymerase III promoter"/>
    <property type="evidence" value="ECO:0007669"/>
    <property type="project" value="InterPro"/>
</dbReference>
<comment type="subcellular location">
    <subcellularLocation>
        <location evidence="1">Nucleus</location>
    </subcellularLocation>
</comment>
<dbReference type="InterPro" id="IPR041499">
    <property type="entry name" value="Tfc1/Sfc1_N"/>
</dbReference>
<feature type="region of interest" description="Disordered" evidence="5">
    <location>
        <begin position="122"/>
        <end position="147"/>
    </location>
</feature>
<evidence type="ECO:0008006" key="10">
    <source>
        <dbReference type="Google" id="ProtNLM"/>
    </source>
</evidence>
<evidence type="ECO:0000256" key="1">
    <source>
        <dbReference type="ARBA" id="ARBA00004123"/>
    </source>
</evidence>
<evidence type="ECO:0000256" key="4">
    <source>
        <dbReference type="ARBA" id="ARBA00023242"/>
    </source>
</evidence>
<dbReference type="InterPro" id="IPR019136">
    <property type="entry name" value="TF_IIIC_su-5_HTH"/>
</dbReference>
<proteinExistence type="predicted"/>
<dbReference type="Pfam" id="PF17682">
    <property type="entry name" value="Tau95_N"/>
    <property type="match status" value="1"/>
</dbReference>
<organism evidence="8 9">
    <name type="scientific">Antrodiella citrinella</name>
    <dbReference type="NCBI Taxonomy" id="2447956"/>
    <lineage>
        <taxon>Eukaryota</taxon>
        <taxon>Fungi</taxon>
        <taxon>Dikarya</taxon>
        <taxon>Basidiomycota</taxon>
        <taxon>Agaricomycotina</taxon>
        <taxon>Agaricomycetes</taxon>
        <taxon>Polyporales</taxon>
        <taxon>Steccherinaceae</taxon>
        <taxon>Antrodiella</taxon>
    </lineage>
</organism>
<dbReference type="GO" id="GO:0005634">
    <property type="term" value="C:nucleus"/>
    <property type="evidence" value="ECO:0007669"/>
    <property type="project" value="UniProtKB-SubCell"/>
</dbReference>
<protein>
    <recommendedName>
        <fullName evidence="10">Transcription factor IIIC subunit 5 HTH domain-containing protein</fullName>
    </recommendedName>
</protein>
<dbReference type="PANTHER" id="PTHR13230:SF5">
    <property type="entry name" value="GENERAL TRANSCRIPTION FACTOR 3C POLYPEPTIDE 5"/>
    <property type="match status" value="1"/>
</dbReference>
<sequence length="582" mass="65709">MSYTRGLSSFGSLSFRRLSAIHALRIASPSLRTIHIQRQFSTTPRREASPSPQIDGFSAAALNSPLFKELASKPEVLQTMKDLMVVMKQEGINVDPANPPSMMKLLMNSRIRVFIQPFMDDQTPGAGPSATGHEATETSSDATASERPLPSAHFYSVEYPGYVQPASVPIALDHLGGPSHVYAAFQRSENKSSSLLELNFRPKDPFSHPVNVDGILQYTVPEEKEDYVFPREIAPSDIDPQLLSESQDNEDEDSMRSNLRLFPPPLFSRQSVPQNYSYKANTASVVSTTVDEATGEEKKRYINRMRWKGYGPVSLYYADKEVPTKPTTSVEEQRSHADQKLLKRLQELFDQRPVWTRAAIYNQFDPLGVREIINSKFLLPLVSYVFQDGPWRDTQVRLGYDPRTQPEARLNINKPIVRPSVIGRRQDGRNEIANARASDATGRDDKRSHVFDGVTVTKDTAAFQLCDIEDEMLKEMIEDGEDLREECNERDGWYSSYAFDRIKNVLRHKFFSLLAGHVATREECEALLVSSEGTEKTVARTTHRLRPGKHNMAKGALRWEDAAAQRLTAALDQRLKEASQRQ</sequence>
<evidence type="ECO:0000313" key="9">
    <source>
        <dbReference type="Proteomes" id="UP000308730"/>
    </source>
</evidence>
<keyword evidence="3" id="KW-0804">Transcription</keyword>
<accession>A0A4S4N5R9</accession>
<keyword evidence="9" id="KW-1185">Reference proteome</keyword>